<dbReference type="AlphaFoldDB" id="A0A4Z2HQC1"/>
<dbReference type="Gene3D" id="3.40.50.150">
    <property type="entry name" value="Vaccinia Virus protein VP39"/>
    <property type="match status" value="1"/>
</dbReference>
<reference evidence="2 3" key="1">
    <citation type="submission" date="2019-03" db="EMBL/GenBank/DDBJ databases">
        <title>First draft genome of Liparis tanakae, snailfish: a comprehensive survey of snailfish specific genes.</title>
        <authorList>
            <person name="Kim W."/>
            <person name="Song I."/>
            <person name="Jeong J.-H."/>
            <person name="Kim D."/>
            <person name="Kim S."/>
            <person name="Ryu S."/>
            <person name="Song J.Y."/>
            <person name="Lee S.K."/>
        </authorList>
    </citation>
    <scope>NUCLEOTIDE SEQUENCE [LARGE SCALE GENOMIC DNA]</scope>
    <source>
        <tissue evidence="2">Muscle</tissue>
    </source>
</reference>
<sequence>MEHLPDNNSRYKDLDYWDERYKTEQCFDWLGSFSKFQHLLEKHVHKEDSILVLERGGEGLPRGASAAKVASLELAVHYVDLKRRRASPRRDERRGTSDFPLTLHTSVRRRQRQALSHAINRGDTRTTPRTDGALR</sequence>
<keyword evidence="3" id="KW-1185">Reference proteome</keyword>
<accession>A0A4Z2HQC1</accession>
<evidence type="ECO:0000256" key="1">
    <source>
        <dbReference type="SAM" id="MobiDB-lite"/>
    </source>
</evidence>
<feature type="region of interest" description="Disordered" evidence="1">
    <location>
        <begin position="85"/>
        <end position="135"/>
    </location>
</feature>
<dbReference type="InterPro" id="IPR029063">
    <property type="entry name" value="SAM-dependent_MTases_sf"/>
</dbReference>
<dbReference type="EMBL" id="SRLO01000198">
    <property type="protein sequence ID" value="TNN67781.1"/>
    <property type="molecule type" value="Genomic_DNA"/>
</dbReference>
<evidence type="ECO:0000313" key="3">
    <source>
        <dbReference type="Proteomes" id="UP000314294"/>
    </source>
</evidence>
<proteinExistence type="predicted"/>
<feature type="compositionally biased region" description="Basic and acidic residues" evidence="1">
    <location>
        <begin position="120"/>
        <end position="135"/>
    </location>
</feature>
<gene>
    <name evidence="2" type="primary">ECE2_1</name>
    <name evidence="2" type="ORF">EYF80_021935</name>
</gene>
<name>A0A4Z2HQC1_9TELE</name>
<protein>
    <submittedName>
        <fullName evidence="2">Endothelin-converting enzyme 2</fullName>
    </submittedName>
</protein>
<dbReference type="Proteomes" id="UP000314294">
    <property type="component" value="Unassembled WGS sequence"/>
</dbReference>
<organism evidence="2 3">
    <name type="scientific">Liparis tanakae</name>
    <name type="common">Tanaka's snailfish</name>
    <dbReference type="NCBI Taxonomy" id="230148"/>
    <lineage>
        <taxon>Eukaryota</taxon>
        <taxon>Metazoa</taxon>
        <taxon>Chordata</taxon>
        <taxon>Craniata</taxon>
        <taxon>Vertebrata</taxon>
        <taxon>Euteleostomi</taxon>
        <taxon>Actinopterygii</taxon>
        <taxon>Neopterygii</taxon>
        <taxon>Teleostei</taxon>
        <taxon>Neoteleostei</taxon>
        <taxon>Acanthomorphata</taxon>
        <taxon>Eupercaria</taxon>
        <taxon>Perciformes</taxon>
        <taxon>Cottioidei</taxon>
        <taxon>Cottales</taxon>
        <taxon>Liparidae</taxon>
        <taxon>Liparis</taxon>
    </lineage>
</organism>
<comment type="caution">
    <text evidence="2">The sequence shown here is derived from an EMBL/GenBank/DDBJ whole genome shotgun (WGS) entry which is preliminary data.</text>
</comment>
<evidence type="ECO:0000313" key="2">
    <source>
        <dbReference type="EMBL" id="TNN67781.1"/>
    </source>
</evidence>
<dbReference type="OrthoDB" id="411785at2759"/>